<proteinExistence type="predicted"/>
<dbReference type="EMBL" id="MN739392">
    <property type="protein sequence ID" value="QHT02284.1"/>
    <property type="molecule type" value="Genomic_DNA"/>
</dbReference>
<accession>A0A6C0CF97</accession>
<dbReference type="AlphaFoldDB" id="A0A6C0CF97"/>
<reference evidence="1" key="1">
    <citation type="journal article" date="2020" name="Nature">
        <title>Giant virus diversity and host interactions through global metagenomics.</title>
        <authorList>
            <person name="Schulz F."/>
            <person name="Roux S."/>
            <person name="Paez-Espino D."/>
            <person name="Jungbluth S."/>
            <person name="Walsh D.A."/>
            <person name="Denef V.J."/>
            <person name="McMahon K.D."/>
            <person name="Konstantinidis K.T."/>
            <person name="Eloe-Fadrosh E.A."/>
            <person name="Kyrpides N.C."/>
            <person name="Woyke T."/>
        </authorList>
    </citation>
    <scope>NUCLEOTIDE SEQUENCE</scope>
    <source>
        <strain evidence="1">GVMAG-M-3300020565-3</strain>
    </source>
</reference>
<organism evidence="1">
    <name type="scientific">viral metagenome</name>
    <dbReference type="NCBI Taxonomy" id="1070528"/>
    <lineage>
        <taxon>unclassified sequences</taxon>
        <taxon>metagenomes</taxon>
        <taxon>organismal metagenomes</taxon>
    </lineage>
</organism>
<name>A0A6C0CF97_9ZZZZ</name>
<sequence length="262" mass="31056">MIATQQIKSTTAKPISLENYKTINVLKWNNSKWKNLCPYLLKTDGNEVYVNEGGILFENFYQGCKVYDTVYENEVYPSRYYINNPKYLWWKYTPTNPSGDIIIEKDKDYENDVINYDNYFRWRDCLWKCKNPIRYPNKIHRRKNTKFALCIDREGSEQRLDYISSRKEIYVKEYIRLIKVLPEYAKLLNKLKDGENIMICEVDVPAKNKRGEYGDDCDDNNICNMTIEKLELLLNDTSEAFGHGLCLAYSLLLDLHEHNLDT</sequence>
<protein>
    <submittedName>
        <fullName evidence="1">Uncharacterized protein</fullName>
    </submittedName>
</protein>
<evidence type="ECO:0000313" key="1">
    <source>
        <dbReference type="EMBL" id="QHT02284.1"/>
    </source>
</evidence>